<evidence type="ECO:0000259" key="3">
    <source>
        <dbReference type="PROSITE" id="PS50977"/>
    </source>
</evidence>
<feature type="domain" description="HTH tetR-type" evidence="3">
    <location>
        <begin position="9"/>
        <end position="69"/>
    </location>
</feature>
<keyword evidence="1 2" id="KW-0238">DNA-binding</keyword>
<evidence type="ECO:0000313" key="5">
    <source>
        <dbReference type="Proteomes" id="UP000531659"/>
    </source>
</evidence>
<sequence>MDKRKEANELVKNKMLYALLNLLKEKNASSISITELIKKAGVARATFYRNYNTIEDIIYEFIDVMHQDYESSKPLEVEDFHNYDFMLHLFQFYEKYADFVLTAANANISVNMLNEITDYIIRINGDMKSNSIYKYELYYYSGACYSIMLRWLEGGMKESPEEMAKEFCRVSCNTTN</sequence>
<evidence type="ECO:0000256" key="2">
    <source>
        <dbReference type="PROSITE-ProRule" id="PRU00335"/>
    </source>
</evidence>
<dbReference type="SUPFAM" id="SSF46689">
    <property type="entry name" value="Homeodomain-like"/>
    <property type="match status" value="1"/>
</dbReference>
<dbReference type="PROSITE" id="PS50977">
    <property type="entry name" value="HTH_TETR_2"/>
    <property type="match status" value="1"/>
</dbReference>
<dbReference type="InterPro" id="IPR001647">
    <property type="entry name" value="HTH_TetR"/>
</dbReference>
<dbReference type="PANTHER" id="PTHR43479:SF11">
    <property type="entry name" value="ACREF_ENVCD OPERON REPRESSOR-RELATED"/>
    <property type="match status" value="1"/>
</dbReference>
<dbReference type="GO" id="GO:0003677">
    <property type="term" value="F:DNA binding"/>
    <property type="evidence" value="ECO:0007669"/>
    <property type="project" value="UniProtKB-UniRule"/>
</dbReference>
<evidence type="ECO:0000256" key="1">
    <source>
        <dbReference type="ARBA" id="ARBA00023125"/>
    </source>
</evidence>
<organism evidence="4 5">
    <name type="scientific">Clostridium estertheticum</name>
    <dbReference type="NCBI Taxonomy" id="238834"/>
    <lineage>
        <taxon>Bacteria</taxon>
        <taxon>Bacillati</taxon>
        <taxon>Bacillota</taxon>
        <taxon>Clostridia</taxon>
        <taxon>Eubacteriales</taxon>
        <taxon>Clostridiaceae</taxon>
        <taxon>Clostridium</taxon>
    </lineage>
</organism>
<feature type="DNA-binding region" description="H-T-H motif" evidence="2">
    <location>
        <begin position="32"/>
        <end position="51"/>
    </location>
</feature>
<dbReference type="AlphaFoldDB" id="A0A7Y3WUT9"/>
<dbReference type="InterPro" id="IPR009057">
    <property type="entry name" value="Homeodomain-like_sf"/>
</dbReference>
<dbReference type="EMBL" id="JABEYB010000025">
    <property type="protein sequence ID" value="NNU78511.1"/>
    <property type="molecule type" value="Genomic_DNA"/>
</dbReference>
<comment type="caution">
    <text evidence="4">The sequence shown here is derived from an EMBL/GenBank/DDBJ whole genome shotgun (WGS) entry which is preliminary data.</text>
</comment>
<name>A0A7Y3WUT9_9CLOT</name>
<dbReference type="RefSeq" id="WP_171299066.1">
    <property type="nucleotide sequence ID" value="NZ_CP077625.1"/>
</dbReference>
<protein>
    <submittedName>
        <fullName evidence="4">TetR/AcrR family transcriptional regulator</fullName>
    </submittedName>
</protein>
<dbReference type="Pfam" id="PF14278">
    <property type="entry name" value="TetR_C_8"/>
    <property type="match status" value="1"/>
</dbReference>
<dbReference type="Gene3D" id="1.10.357.10">
    <property type="entry name" value="Tetracycline Repressor, domain 2"/>
    <property type="match status" value="1"/>
</dbReference>
<proteinExistence type="predicted"/>
<dbReference type="Proteomes" id="UP000531659">
    <property type="component" value="Unassembled WGS sequence"/>
</dbReference>
<dbReference type="InterPro" id="IPR039532">
    <property type="entry name" value="TetR_C_Firmicutes"/>
</dbReference>
<accession>A0A7Y3WUT9</accession>
<reference evidence="4 5" key="1">
    <citation type="submission" date="2020-05" db="EMBL/GenBank/DDBJ databases">
        <title>Complete genome of Clostridium estertheticum subspecies estertheticum, isolated from Vacuum packed lamb meat from New Zealand imported to Switzerland.</title>
        <authorList>
            <person name="Wambui J."/>
            <person name="Stevens M.J.A."/>
            <person name="Stephan R."/>
        </authorList>
    </citation>
    <scope>NUCLEOTIDE SEQUENCE [LARGE SCALE GENOMIC DNA]</scope>
    <source>
        <strain evidence="4 5">CEST001</strain>
    </source>
</reference>
<evidence type="ECO:0000313" key="4">
    <source>
        <dbReference type="EMBL" id="NNU78511.1"/>
    </source>
</evidence>
<dbReference type="InterPro" id="IPR050624">
    <property type="entry name" value="HTH-type_Tx_Regulator"/>
</dbReference>
<dbReference type="PANTHER" id="PTHR43479">
    <property type="entry name" value="ACREF/ENVCD OPERON REPRESSOR-RELATED"/>
    <property type="match status" value="1"/>
</dbReference>
<gene>
    <name evidence="4" type="ORF">HLQ16_21660</name>
</gene>